<feature type="compositionally biased region" description="Low complexity" evidence="1">
    <location>
        <begin position="624"/>
        <end position="634"/>
    </location>
</feature>
<keyword evidence="3" id="KW-1185">Reference proteome</keyword>
<evidence type="ECO:0000313" key="3">
    <source>
        <dbReference type="Proteomes" id="UP000272025"/>
    </source>
</evidence>
<feature type="compositionally biased region" description="Polar residues" evidence="1">
    <location>
        <begin position="823"/>
        <end position="837"/>
    </location>
</feature>
<protein>
    <submittedName>
        <fullName evidence="2">Uncharacterized protein</fullName>
    </submittedName>
</protein>
<feature type="compositionally biased region" description="Basic residues" evidence="1">
    <location>
        <begin position="486"/>
        <end position="495"/>
    </location>
</feature>
<feature type="compositionally biased region" description="Acidic residues" evidence="1">
    <location>
        <begin position="849"/>
        <end position="859"/>
    </location>
</feature>
<feature type="compositionally biased region" description="Polar residues" evidence="1">
    <location>
        <begin position="58"/>
        <end position="71"/>
    </location>
</feature>
<feature type="compositionally biased region" description="Low complexity" evidence="1">
    <location>
        <begin position="84"/>
        <end position="95"/>
    </location>
</feature>
<feature type="compositionally biased region" description="Low complexity" evidence="1">
    <location>
        <begin position="672"/>
        <end position="687"/>
    </location>
</feature>
<feature type="region of interest" description="Disordered" evidence="1">
    <location>
        <begin position="715"/>
        <end position="959"/>
    </location>
</feature>
<evidence type="ECO:0000256" key="1">
    <source>
        <dbReference type="SAM" id="MobiDB-lite"/>
    </source>
</evidence>
<dbReference type="EMBL" id="ML119051">
    <property type="protein sequence ID" value="ROT43760.1"/>
    <property type="molecule type" value="Genomic_DNA"/>
</dbReference>
<dbReference type="RefSeq" id="XP_028471566.1">
    <property type="nucleotide sequence ID" value="XM_028615397.1"/>
</dbReference>
<reference evidence="2 3" key="1">
    <citation type="journal article" date="2018" name="Mol. Ecol.">
        <title>The obligate alkalophilic soda-lake fungus Sodiomyces alkalinus has shifted to a protein diet.</title>
        <authorList>
            <person name="Grum-Grzhimaylo A.A."/>
            <person name="Falkoski D.L."/>
            <person name="van den Heuvel J."/>
            <person name="Valero-Jimenez C.A."/>
            <person name="Min B."/>
            <person name="Choi I.G."/>
            <person name="Lipzen A."/>
            <person name="Daum C.G."/>
            <person name="Aanen D.K."/>
            <person name="Tsang A."/>
            <person name="Henrissat B."/>
            <person name="Bilanenko E.N."/>
            <person name="de Vries R.P."/>
            <person name="van Kan J.A.L."/>
            <person name="Grigoriev I.V."/>
            <person name="Debets A.J.M."/>
        </authorList>
    </citation>
    <scope>NUCLEOTIDE SEQUENCE [LARGE SCALE GENOMIC DNA]</scope>
    <source>
        <strain evidence="2 3">F11</strain>
    </source>
</reference>
<feature type="compositionally biased region" description="Polar residues" evidence="1">
    <location>
        <begin position="541"/>
        <end position="551"/>
    </location>
</feature>
<feature type="compositionally biased region" description="Polar residues" evidence="1">
    <location>
        <begin position="476"/>
        <end position="485"/>
    </location>
</feature>
<feature type="compositionally biased region" description="Polar residues" evidence="1">
    <location>
        <begin position="872"/>
        <end position="901"/>
    </location>
</feature>
<proteinExistence type="predicted"/>
<feature type="region of interest" description="Disordered" evidence="1">
    <location>
        <begin position="58"/>
        <end position="95"/>
    </location>
</feature>
<name>A0A3N2QAI5_SODAK</name>
<feature type="compositionally biased region" description="Basic and acidic residues" evidence="1">
    <location>
        <begin position="433"/>
        <end position="442"/>
    </location>
</feature>
<dbReference type="OrthoDB" id="5244050at2759"/>
<feature type="compositionally biased region" description="Acidic residues" evidence="1">
    <location>
        <begin position="518"/>
        <end position="530"/>
    </location>
</feature>
<feature type="compositionally biased region" description="Low complexity" evidence="1">
    <location>
        <begin position="254"/>
        <end position="265"/>
    </location>
</feature>
<feature type="compositionally biased region" description="Low complexity" evidence="1">
    <location>
        <begin position="813"/>
        <end position="822"/>
    </location>
</feature>
<sequence>MGRTSKFTFPVPGKKPKNNLPPIISPPMSKVQKILGNAEINIESPRSWDTLSASGISVSVSDHGSTASSHHGGQDRHFSGNGNGNRNGNAYDNANGASTWEVESETVPMHLHPSTAAAATNTRHSRMVFPGEGGSMHDAMSDTSSVSRARSNSTLKSWYDKSRVPLSVSQQTSSSAIAKGVPAKASQLLDVDGTGFNAPRPSNPANTTTTTSNKKTKRPSRLDFASFISSHLHHRDSLADDRSAQPSPSPSPSPNQVSSPNSLPSPDHRRSLRRLVRKPTRERLAELPGDDQNYDYRDSQNRPRTGATQMHGILNATAHSANSPQDLYNHYEEAAFRQVAELPAYDAPPTIREEDDDSAWTTHDTSLARAHVHAKSPTDSSGSRPLRSPSHPNRDIHRFPTTHGTNNTHANPVIREPQPKHQAQTQTQTQTQPHHDDRRDSKISYPGTSTQSASAAGSILSRSRQHKGNGAWDNDYASSLTSVSSRHTKTSRASKHTSQSLPDSERQERSVLSLSSDSEGDEEVEVEPDSPAETASKLARSISSIGQSSRDLSGGDKKSKRASFATTNTYLTIPSNNNTTITSNNGNPNANSPSPPRTTPTTTTKPTAYHNGRRQTYSPPRPGPRSSSRMSAAASTIIKSTATTPPEADAQEPLSPTSMHFYYVRSEPVVTSESNEGASSSSSSIRDSNPRFMAVTRQEQMLLAALRTKRAMMRENNNSPPDAVAELEGPLPEGTAYGHSHTSSQATIRGPAAGDEKPFLHQSQARPLRHQGSGTSTGTVKFEPRTSTTATPTPTPPPSSSTVTKPKKRDSARSSSRLSNRSAETISPKTKPASTRPSPGLGDFGFDHVDEEDEADDSDGFSHKRRDRVAMATQTTDNPRQGKTGPTTQETRRGSSSSGKPRTSLPPPGPPPAVLPDPPPRAAPREKRVVARESRTRKGHGVPRPDSPISAAAWPVPPVSTPACRAVSVGGRLTPADTARRKAVRLSAVGGPGPEVGWWGDDG</sequence>
<feature type="region of interest" description="Disordered" evidence="1">
    <location>
        <begin position="191"/>
        <end position="221"/>
    </location>
</feature>
<organism evidence="2 3">
    <name type="scientific">Sodiomyces alkalinus (strain CBS 110278 / VKM F-3762 / F11)</name>
    <name type="common">Alkaliphilic filamentous fungus</name>
    <dbReference type="NCBI Taxonomy" id="1314773"/>
    <lineage>
        <taxon>Eukaryota</taxon>
        <taxon>Fungi</taxon>
        <taxon>Dikarya</taxon>
        <taxon>Ascomycota</taxon>
        <taxon>Pezizomycotina</taxon>
        <taxon>Sordariomycetes</taxon>
        <taxon>Hypocreomycetidae</taxon>
        <taxon>Glomerellales</taxon>
        <taxon>Plectosphaerellaceae</taxon>
        <taxon>Sodiomyces</taxon>
    </lineage>
</organism>
<gene>
    <name evidence="2" type="ORF">SODALDRAFT_46985</name>
</gene>
<feature type="compositionally biased region" description="Low complexity" evidence="1">
    <location>
        <begin position="572"/>
        <end position="592"/>
    </location>
</feature>
<feature type="region of interest" description="Disordered" evidence="1">
    <location>
        <begin position="233"/>
        <end position="306"/>
    </location>
</feature>
<feature type="compositionally biased region" description="Basic and acidic residues" evidence="1">
    <location>
        <begin position="923"/>
        <end position="936"/>
    </location>
</feature>
<feature type="compositionally biased region" description="Low complexity" evidence="1">
    <location>
        <begin position="447"/>
        <end position="458"/>
    </location>
</feature>
<feature type="compositionally biased region" description="Pro residues" evidence="1">
    <location>
        <begin position="904"/>
        <end position="922"/>
    </location>
</feature>
<evidence type="ECO:0000313" key="2">
    <source>
        <dbReference type="EMBL" id="ROT43760.1"/>
    </source>
</evidence>
<feature type="region of interest" description="Disordered" evidence="1">
    <location>
        <begin position="669"/>
        <end position="692"/>
    </location>
</feature>
<dbReference type="GeneID" id="39583874"/>
<feature type="compositionally biased region" description="Low complexity" evidence="1">
    <location>
        <begin position="197"/>
        <end position="213"/>
    </location>
</feature>
<dbReference type="STRING" id="1314773.A0A3N2QAI5"/>
<feature type="region of interest" description="Disordered" evidence="1">
    <location>
        <begin position="1"/>
        <end position="25"/>
    </location>
</feature>
<feature type="region of interest" description="Disordered" evidence="1">
    <location>
        <begin position="369"/>
        <end position="634"/>
    </location>
</feature>
<dbReference type="AlphaFoldDB" id="A0A3N2QAI5"/>
<accession>A0A3N2QAI5</accession>
<dbReference type="Proteomes" id="UP000272025">
    <property type="component" value="Unassembled WGS sequence"/>
</dbReference>
<feature type="compositionally biased region" description="Low complexity" evidence="1">
    <location>
        <begin position="420"/>
        <end position="432"/>
    </location>
</feature>